<dbReference type="OrthoDB" id="3078500at2"/>
<proteinExistence type="predicted"/>
<dbReference type="AlphaFoldDB" id="B9XKM1"/>
<comment type="caution">
    <text evidence="1">The sequence shown here is derived from an EMBL/GenBank/DDBJ whole genome shotgun (WGS) entry which is preliminary data.</text>
</comment>
<organism evidence="1 2">
    <name type="scientific">Pedosphaera parvula (strain Ellin514)</name>
    <dbReference type="NCBI Taxonomy" id="320771"/>
    <lineage>
        <taxon>Bacteria</taxon>
        <taxon>Pseudomonadati</taxon>
        <taxon>Verrucomicrobiota</taxon>
        <taxon>Pedosphaerae</taxon>
        <taxon>Pedosphaerales</taxon>
        <taxon>Pedosphaeraceae</taxon>
        <taxon>Pedosphaera</taxon>
    </lineage>
</organism>
<evidence type="ECO:0000313" key="1">
    <source>
        <dbReference type="EMBL" id="EEF59691.1"/>
    </source>
</evidence>
<dbReference type="RefSeq" id="WP_007416364.1">
    <property type="nucleotide sequence ID" value="NZ_ABOX02000025.1"/>
</dbReference>
<sequence length="141" mass="15897">MKSIALFQSDAFDHSWPSENTDPNAVPLGRDAAEYLKTKLAEQNIAVQNPIQGEGGWVVDGDFQKILFSLFVHWAPIGTPPTDHWVIQSRLRRGLMKSIFSSSKFPEQLQPLITILNNALVRDSRINSLTWIDEAEFAAIY</sequence>
<accession>B9XKM1</accession>
<evidence type="ECO:0000313" key="2">
    <source>
        <dbReference type="Proteomes" id="UP000003688"/>
    </source>
</evidence>
<name>B9XKM1_PEDPL</name>
<keyword evidence="2" id="KW-1185">Reference proteome</keyword>
<reference evidence="1 2" key="1">
    <citation type="journal article" date="2011" name="J. Bacteriol.">
        <title>Genome sequence of 'Pedosphaera parvula' Ellin514, an aerobic Verrucomicrobial isolate from pasture soil.</title>
        <authorList>
            <person name="Kant R."/>
            <person name="van Passel M.W."/>
            <person name="Sangwan P."/>
            <person name="Palva A."/>
            <person name="Lucas S."/>
            <person name="Copeland A."/>
            <person name="Lapidus A."/>
            <person name="Glavina Del Rio T."/>
            <person name="Dalin E."/>
            <person name="Tice H."/>
            <person name="Bruce D."/>
            <person name="Goodwin L."/>
            <person name="Pitluck S."/>
            <person name="Chertkov O."/>
            <person name="Larimer F.W."/>
            <person name="Land M.L."/>
            <person name="Hauser L."/>
            <person name="Brettin T.S."/>
            <person name="Detter J.C."/>
            <person name="Han S."/>
            <person name="de Vos W.M."/>
            <person name="Janssen P.H."/>
            <person name="Smidt H."/>
        </authorList>
    </citation>
    <scope>NUCLEOTIDE SEQUENCE [LARGE SCALE GENOMIC DNA]</scope>
    <source>
        <strain evidence="1 2">Ellin514</strain>
    </source>
</reference>
<dbReference type="EMBL" id="ABOX02000025">
    <property type="protein sequence ID" value="EEF59691.1"/>
    <property type="molecule type" value="Genomic_DNA"/>
</dbReference>
<protein>
    <submittedName>
        <fullName evidence="1">Uncharacterized protein</fullName>
    </submittedName>
</protein>
<dbReference type="Proteomes" id="UP000003688">
    <property type="component" value="Unassembled WGS sequence"/>
</dbReference>
<gene>
    <name evidence="1" type="ORF">Cflav_PD2680</name>
</gene>
<dbReference type="STRING" id="320771.Cflav_PD2680"/>